<dbReference type="InterPro" id="IPR002048">
    <property type="entry name" value="EF_hand_dom"/>
</dbReference>
<dbReference type="EMBL" id="AMQM01003577">
    <property type="status" value="NOT_ANNOTATED_CDS"/>
    <property type="molecule type" value="Genomic_DNA"/>
</dbReference>
<evidence type="ECO:0000256" key="5">
    <source>
        <dbReference type="ARBA" id="ARBA00022837"/>
    </source>
</evidence>
<proteinExistence type="inferred from homology"/>
<dbReference type="OrthoDB" id="191686at2759"/>
<sequence length="143" mass="16648">MGNAKGKPDFNELSKGTKFSAKELNTFFDNFKKDFPQGKIDKNQFEVLYKKMFGTEGDAKEFCGLVFEQYDADHSGYIDFKEFILTLSIASRGTKDEKLLWAFRLYDRDHSGFLTENEIVQVLTVSLHSIFYYLNIMCYIELI</sequence>
<organism evidence="9 10">
    <name type="scientific">Helobdella robusta</name>
    <name type="common">Californian leech</name>
    <dbReference type="NCBI Taxonomy" id="6412"/>
    <lineage>
        <taxon>Eukaryota</taxon>
        <taxon>Metazoa</taxon>
        <taxon>Spiralia</taxon>
        <taxon>Lophotrochozoa</taxon>
        <taxon>Annelida</taxon>
        <taxon>Clitellata</taxon>
        <taxon>Hirudinea</taxon>
        <taxon>Rhynchobdellida</taxon>
        <taxon>Glossiphoniidae</taxon>
        <taxon>Helobdella</taxon>
    </lineage>
</organism>
<dbReference type="PANTHER" id="PTHR23055:SF178">
    <property type="entry name" value="NEUROCALCIN HOMOLOG"/>
    <property type="match status" value="1"/>
</dbReference>
<keyword evidence="4" id="KW-0677">Repeat</keyword>
<evidence type="ECO:0000313" key="10">
    <source>
        <dbReference type="Proteomes" id="UP000015101"/>
    </source>
</evidence>
<dbReference type="Proteomes" id="UP000015101">
    <property type="component" value="Unassembled WGS sequence"/>
</dbReference>
<dbReference type="CDD" id="cd00051">
    <property type="entry name" value="EFh"/>
    <property type="match status" value="1"/>
</dbReference>
<evidence type="ECO:0000256" key="2">
    <source>
        <dbReference type="ARBA" id="ARBA00022707"/>
    </source>
</evidence>
<dbReference type="CTD" id="20215294"/>
<feature type="domain" description="EF-hand" evidence="7">
    <location>
        <begin position="58"/>
        <end position="93"/>
    </location>
</feature>
<dbReference type="AlphaFoldDB" id="T1G2J6"/>
<dbReference type="HOGENOM" id="CLU_072366_3_1_1"/>
<reference evidence="8 10" key="2">
    <citation type="journal article" date="2013" name="Nature">
        <title>Insights into bilaterian evolution from three spiralian genomes.</title>
        <authorList>
            <person name="Simakov O."/>
            <person name="Marletaz F."/>
            <person name="Cho S.J."/>
            <person name="Edsinger-Gonzales E."/>
            <person name="Havlak P."/>
            <person name="Hellsten U."/>
            <person name="Kuo D.H."/>
            <person name="Larsson T."/>
            <person name="Lv J."/>
            <person name="Arendt D."/>
            <person name="Savage R."/>
            <person name="Osoegawa K."/>
            <person name="de Jong P."/>
            <person name="Grimwood J."/>
            <person name="Chapman J.A."/>
            <person name="Shapiro H."/>
            <person name="Aerts A."/>
            <person name="Otillar R.P."/>
            <person name="Terry A.Y."/>
            <person name="Boore J.L."/>
            <person name="Grigoriev I.V."/>
            <person name="Lindberg D.R."/>
            <person name="Seaver E.C."/>
            <person name="Weisblat D.A."/>
            <person name="Putnam N.H."/>
            <person name="Rokhsar D.S."/>
        </authorList>
    </citation>
    <scope>NUCLEOTIDE SEQUENCE</scope>
</reference>
<dbReference type="InterPro" id="IPR018247">
    <property type="entry name" value="EF_Hand_1_Ca_BS"/>
</dbReference>
<dbReference type="GO" id="GO:0005509">
    <property type="term" value="F:calcium ion binding"/>
    <property type="evidence" value="ECO:0000318"/>
    <property type="project" value="GO_Central"/>
</dbReference>
<keyword evidence="3" id="KW-0479">Metal-binding</keyword>
<evidence type="ECO:0000256" key="4">
    <source>
        <dbReference type="ARBA" id="ARBA00022737"/>
    </source>
</evidence>
<reference evidence="9" key="3">
    <citation type="submission" date="2015-06" db="UniProtKB">
        <authorList>
            <consortium name="EnsemblMetazoa"/>
        </authorList>
    </citation>
    <scope>IDENTIFICATION</scope>
</reference>
<dbReference type="InterPro" id="IPR011992">
    <property type="entry name" value="EF-hand-dom_pair"/>
</dbReference>
<dbReference type="InParanoid" id="T1G2J6"/>
<dbReference type="GeneID" id="20215294"/>
<dbReference type="InterPro" id="IPR028846">
    <property type="entry name" value="Recoverin"/>
</dbReference>
<evidence type="ECO:0000313" key="9">
    <source>
        <dbReference type="EnsemblMetazoa" id="HelroP76395"/>
    </source>
</evidence>
<gene>
    <name evidence="9" type="primary">20215294</name>
    <name evidence="8" type="ORF">HELRODRAFT_76395</name>
</gene>
<dbReference type="EMBL" id="KB096222">
    <property type="protein sequence ID" value="ESO07196.1"/>
    <property type="molecule type" value="Genomic_DNA"/>
</dbReference>
<reference evidence="10" key="1">
    <citation type="submission" date="2012-12" db="EMBL/GenBank/DDBJ databases">
        <authorList>
            <person name="Hellsten U."/>
            <person name="Grimwood J."/>
            <person name="Chapman J.A."/>
            <person name="Shapiro H."/>
            <person name="Aerts A."/>
            <person name="Otillar R.P."/>
            <person name="Terry A.Y."/>
            <person name="Boore J.L."/>
            <person name="Simakov O."/>
            <person name="Marletaz F."/>
            <person name="Cho S.-J."/>
            <person name="Edsinger-Gonzales E."/>
            <person name="Havlak P."/>
            <person name="Kuo D.-H."/>
            <person name="Larsson T."/>
            <person name="Lv J."/>
            <person name="Arendt D."/>
            <person name="Savage R."/>
            <person name="Osoegawa K."/>
            <person name="de Jong P."/>
            <person name="Lindberg D.R."/>
            <person name="Seaver E.C."/>
            <person name="Weisblat D.A."/>
            <person name="Putnam N.H."/>
            <person name="Grigoriev I.V."/>
            <person name="Rokhsar D.S."/>
        </authorList>
    </citation>
    <scope>NUCLEOTIDE SEQUENCE</scope>
</reference>
<accession>T1G2J6</accession>
<dbReference type="SUPFAM" id="SSF47473">
    <property type="entry name" value="EF-hand"/>
    <property type="match status" value="1"/>
</dbReference>
<dbReference type="Pfam" id="PF13202">
    <property type="entry name" value="EF-hand_5"/>
    <property type="match status" value="1"/>
</dbReference>
<comment type="similarity">
    <text evidence="1">Belongs to the recoverin family.</text>
</comment>
<evidence type="ECO:0000313" key="8">
    <source>
        <dbReference type="EMBL" id="ESO07196.1"/>
    </source>
</evidence>
<keyword evidence="2" id="KW-0519">Myristate</keyword>
<dbReference type="SMART" id="SM00054">
    <property type="entry name" value="EFh"/>
    <property type="match status" value="2"/>
</dbReference>
<dbReference type="STRING" id="6412.T1G2J6"/>
<dbReference type="RefSeq" id="XP_009014574.1">
    <property type="nucleotide sequence ID" value="XM_009016326.1"/>
</dbReference>
<feature type="domain" description="EF-hand" evidence="7">
    <location>
        <begin position="94"/>
        <end position="129"/>
    </location>
</feature>
<keyword evidence="6" id="KW-0449">Lipoprotein</keyword>
<dbReference type="Gene3D" id="1.10.238.10">
    <property type="entry name" value="EF-hand"/>
    <property type="match status" value="1"/>
</dbReference>
<evidence type="ECO:0000256" key="6">
    <source>
        <dbReference type="ARBA" id="ARBA00023288"/>
    </source>
</evidence>
<evidence type="ECO:0000256" key="1">
    <source>
        <dbReference type="ARBA" id="ARBA00006049"/>
    </source>
</evidence>
<dbReference type="EnsemblMetazoa" id="HelroT76395">
    <property type="protein sequence ID" value="HelroP76395"/>
    <property type="gene ID" value="HelroG76395"/>
</dbReference>
<dbReference type="PROSITE" id="PS00018">
    <property type="entry name" value="EF_HAND_1"/>
    <property type="match status" value="2"/>
</dbReference>
<evidence type="ECO:0000259" key="7">
    <source>
        <dbReference type="PROSITE" id="PS50222"/>
    </source>
</evidence>
<dbReference type="eggNOG" id="KOG0044">
    <property type="taxonomic scope" value="Eukaryota"/>
</dbReference>
<keyword evidence="10" id="KW-1185">Reference proteome</keyword>
<protein>
    <recommendedName>
        <fullName evidence="7">EF-hand domain-containing protein</fullName>
    </recommendedName>
</protein>
<keyword evidence="5" id="KW-0106">Calcium</keyword>
<dbReference type="PRINTS" id="PR00450">
    <property type="entry name" value="RECOVERIN"/>
</dbReference>
<dbReference type="Pfam" id="PF13405">
    <property type="entry name" value="EF-hand_6"/>
    <property type="match status" value="1"/>
</dbReference>
<dbReference type="GO" id="GO:0009966">
    <property type="term" value="P:regulation of signal transduction"/>
    <property type="evidence" value="ECO:0000318"/>
    <property type="project" value="GO_Central"/>
</dbReference>
<dbReference type="PROSITE" id="PS50222">
    <property type="entry name" value="EF_HAND_2"/>
    <property type="match status" value="2"/>
</dbReference>
<evidence type="ECO:0000256" key="3">
    <source>
        <dbReference type="ARBA" id="ARBA00022723"/>
    </source>
</evidence>
<name>T1G2J6_HELRO</name>
<dbReference type="KEGG" id="hro:HELRODRAFT_76395"/>
<dbReference type="PANTHER" id="PTHR23055">
    <property type="entry name" value="CALCIUM BINDING PROTEINS"/>
    <property type="match status" value="1"/>
</dbReference>